<proteinExistence type="predicted"/>
<keyword evidence="2" id="KW-1185">Reference proteome</keyword>
<name>A0A558C192_9BACT</name>
<dbReference type="RefSeq" id="WP_144842750.1">
    <property type="nucleotide sequence ID" value="NZ_VMRJ01000001.1"/>
</dbReference>
<dbReference type="OrthoDB" id="887007at2"/>
<evidence type="ECO:0000313" key="1">
    <source>
        <dbReference type="EMBL" id="TVT42539.1"/>
    </source>
</evidence>
<evidence type="ECO:0000313" key="2">
    <source>
        <dbReference type="Proteomes" id="UP000317624"/>
    </source>
</evidence>
<comment type="caution">
    <text evidence="1">The sequence shown here is derived from an EMBL/GenBank/DDBJ whole genome shotgun (WGS) entry which is preliminary data.</text>
</comment>
<protein>
    <submittedName>
        <fullName evidence="1">Uncharacterized protein</fullName>
    </submittedName>
</protein>
<organism evidence="1 2">
    <name type="scientific">Hymenobacter setariae</name>
    <dbReference type="NCBI Taxonomy" id="2594794"/>
    <lineage>
        <taxon>Bacteria</taxon>
        <taxon>Pseudomonadati</taxon>
        <taxon>Bacteroidota</taxon>
        <taxon>Cytophagia</taxon>
        <taxon>Cytophagales</taxon>
        <taxon>Hymenobacteraceae</taxon>
        <taxon>Hymenobacter</taxon>
    </lineage>
</organism>
<reference evidence="1 2" key="1">
    <citation type="submission" date="2019-07" db="EMBL/GenBank/DDBJ databases">
        <title>Hymenobacter sp. straun FUR1 Genome sequencing and assembly.</title>
        <authorList>
            <person name="Chhetri G."/>
        </authorList>
    </citation>
    <scope>NUCLEOTIDE SEQUENCE [LARGE SCALE GENOMIC DNA]</scope>
    <source>
        <strain evidence="1 2">Fur1</strain>
    </source>
</reference>
<accession>A0A558C192</accession>
<dbReference type="AlphaFoldDB" id="A0A558C192"/>
<dbReference type="Proteomes" id="UP000317624">
    <property type="component" value="Unassembled WGS sequence"/>
</dbReference>
<sequence>MADASNHLAHLTSTIDSLGQGLDHAKTGAVRSLHSWGAALSASDEPALKTIADELKQLEVILGEGDINGPKLKKALQSLGKHTTAAAKSAEGATADKVQQLGKLLTDAAGQLS</sequence>
<dbReference type="EMBL" id="VMRJ01000001">
    <property type="protein sequence ID" value="TVT42539.1"/>
    <property type="molecule type" value="Genomic_DNA"/>
</dbReference>
<gene>
    <name evidence="1" type="ORF">FNT36_00085</name>
</gene>